<keyword evidence="3 7" id="KW-0812">Transmembrane</keyword>
<feature type="transmembrane region" description="Helical" evidence="7">
    <location>
        <begin position="383"/>
        <end position="404"/>
    </location>
</feature>
<feature type="transmembrane region" description="Helical" evidence="7">
    <location>
        <begin position="411"/>
        <end position="428"/>
    </location>
</feature>
<comment type="subcellular location">
    <subcellularLocation>
        <location evidence="1">Membrane</location>
        <topology evidence="1">Multi-pass membrane protein</topology>
    </subcellularLocation>
</comment>
<evidence type="ECO:0000313" key="10">
    <source>
        <dbReference type="Proteomes" id="UP000708148"/>
    </source>
</evidence>
<comment type="caution">
    <text evidence="9">The sequence shown here is derived from an EMBL/GenBank/DDBJ whole genome shotgun (WGS) entry which is preliminary data.</text>
</comment>
<feature type="transmembrane region" description="Helical" evidence="7">
    <location>
        <begin position="466"/>
        <end position="486"/>
    </location>
</feature>
<gene>
    <name evidence="9" type="ORF">OSTQU699_LOCUS1780</name>
</gene>
<dbReference type="InterPro" id="IPR036259">
    <property type="entry name" value="MFS_trans_sf"/>
</dbReference>
<evidence type="ECO:0000259" key="8">
    <source>
        <dbReference type="PROSITE" id="PS50850"/>
    </source>
</evidence>
<feature type="transmembrane region" description="Helical" evidence="7">
    <location>
        <begin position="176"/>
        <end position="199"/>
    </location>
</feature>
<evidence type="ECO:0000256" key="2">
    <source>
        <dbReference type="ARBA" id="ARBA00022448"/>
    </source>
</evidence>
<dbReference type="PANTHER" id="PTHR23511:SF5">
    <property type="entry name" value="MAJOR FACILITATOR-TYPE TRANSPORTER HXNZ-RELATED"/>
    <property type="match status" value="1"/>
</dbReference>
<dbReference type="PROSITE" id="PS50850">
    <property type="entry name" value="MFS"/>
    <property type="match status" value="1"/>
</dbReference>
<keyword evidence="2" id="KW-0813">Transport</keyword>
<feature type="transmembrane region" description="Helical" evidence="7">
    <location>
        <begin position="211"/>
        <end position="232"/>
    </location>
</feature>
<dbReference type="EMBL" id="CAJHUC010000474">
    <property type="protein sequence ID" value="CAD7696419.1"/>
    <property type="molecule type" value="Genomic_DNA"/>
</dbReference>
<feature type="transmembrane region" description="Helical" evidence="7">
    <location>
        <begin position="492"/>
        <end position="510"/>
    </location>
</feature>
<feature type="domain" description="Major facilitator superfamily (MFS) profile" evidence="8">
    <location>
        <begin position="85"/>
        <end position="515"/>
    </location>
</feature>
<evidence type="ECO:0000256" key="5">
    <source>
        <dbReference type="ARBA" id="ARBA00023136"/>
    </source>
</evidence>
<evidence type="ECO:0000256" key="3">
    <source>
        <dbReference type="ARBA" id="ARBA00022692"/>
    </source>
</evidence>
<feature type="compositionally biased region" description="Basic and acidic residues" evidence="6">
    <location>
        <begin position="527"/>
        <end position="543"/>
    </location>
</feature>
<dbReference type="InterPro" id="IPR020846">
    <property type="entry name" value="MFS_dom"/>
</dbReference>
<dbReference type="GO" id="GO:0022857">
    <property type="term" value="F:transmembrane transporter activity"/>
    <property type="evidence" value="ECO:0007669"/>
    <property type="project" value="InterPro"/>
</dbReference>
<feature type="transmembrane region" description="Helical" evidence="7">
    <location>
        <begin position="152"/>
        <end position="170"/>
    </location>
</feature>
<dbReference type="Gene3D" id="1.20.1250.20">
    <property type="entry name" value="MFS general substrate transporter like domains"/>
    <property type="match status" value="1"/>
</dbReference>
<keyword evidence="4 7" id="KW-1133">Transmembrane helix</keyword>
<name>A0A8S1ISC3_9CHLO</name>
<feature type="transmembrane region" description="Helical" evidence="7">
    <location>
        <begin position="337"/>
        <end position="355"/>
    </location>
</feature>
<feature type="region of interest" description="Disordered" evidence="6">
    <location>
        <begin position="1"/>
        <end position="65"/>
    </location>
</feature>
<feature type="compositionally biased region" description="Low complexity" evidence="6">
    <location>
        <begin position="32"/>
        <end position="45"/>
    </location>
</feature>
<protein>
    <recommendedName>
        <fullName evidence="8">Major facilitator superfamily (MFS) profile domain-containing protein</fullName>
    </recommendedName>
</protein>
<organism evidence="9 10">
    <name type="scientific">Ostreobium quekettii</name>
    <dbReference type="NCBI Taxonomy" id="121088"/>
    <lineage>
        <taxon>Eukaryota</taxon>
        <taxon>Viridiplantae</taxon>
        <taxon>Chlorophyta</taxon>
        <taxon>core chlorophytes</taxon>
        <taxon>Ulvophyceae</taxon>
        <taxon>TCBD clade</taxon>
        <taxon>Bryopsidales</taxon>
        <taxon>Ostreobineae</taxon>
        <taxon>Ostreobiaceae</taxon>
        <taxon>Ostreobium</taxon>
    </lineage>
</organism>
<keyword evidence="5 7" id="KW-0472">Membrane</keyword>
<evidence type="ECO:0000256" key="4">
    <source>
        <dbReference type="ARBA" id="ARBA00022989"/>
    </source>
</evidence>
<evidence type="ECO:0000313" key="9">
    <source>
        <dbReference type="EMBL" id="CAD7696419.1"/>
    </source>
</evidence>
<dbReference type="PANTHER" id="PTHR23511">
    <property type="entry name" value="SYNAPTIC VESICLE GLYCOPROTEIN 2"/>
    <property type="match status" value="1"/>
</dbReference>
<dbReference type="Pfam" id="PF00083">
    <property type="entry name" value="Sugar_tr"/>
    <property type="match status" value="1"/>
</dbReference>
<feature type="compositionally biased region" description="Polar residues" evidence="6">
    <location>
        <begin position="1"/>
        <end position="11"/>
    </location>
</feature>
<dbReference type="OrthoDB" id="3936150at2759"/>
<sequence length="563" mass="60328">MSSDTQRSQGVPNPHHPAPDAGQFDRVPLLESGIPGSSPSGPPFGDSARSIDVGGPDGGNEGQPVREAFTVDDAVNAAGVGWFQVLMLAAVGLAAAGKGAAVSTGAFVFPAVKCEWDLTDQQETAIAICNSFGKMVGSFCWGAFADVAGRKVSLVVATLGGILTSTIAANSPNGEWLAFFYFFVGFVLAGQFSDLTYLLEFVPTARRGQWGIGFGFFWSLGIMFNAAAAWGIMPTGGWQAVMMFANIPYVLALILLPFVPESPHYLVAAGYPDRARRALAKAARINKAQLPNGELLAVAGMRQGQKRLPSRTKAAIKDIEAFFQEAKRVMGKSMRKVTVLVMVAWIASHTVYHIINLLNTEIHATHRCQDRVLNLSDSAFRDVLIVSSADTIGNIFPFFVIEWWGRKRSMLALASGVMLTLLPQMIVPNGLDPTWTLVVSRSLLHAANMVLAIYTPEVYPTNLRAFATGLGHTLSAFASMLAPFAAQGLYHSFGIRAPAAIAVVVAKIYMYSAWRLPADTTGKALKDVVDEGEAPPRTDKRGTLEMQPYSPVKGGPGEEDGDS</sequence>
<feature type="transmembrane region" description="Helical" evidence="7">
    <location>
        <begin position="238"/>
        <end position="259"/>
    </location>
</feature>
<evidence type="ECO:0000256" key="7">
    <source>
        <dbReference type="SAM" id="Phobius"/>
    </source>
</evidence>
<dbReference type="AlphaFoldDB" id="A0A8S1ISC3"/>
<feature type="region of interest" description="Disordered" evidence="6">
    <location>
        <begin position="527"/>
        <end position="563"/>
    </location>
</feature>
<dbReference type="SUPFAM" id="SSF103473">
    <property type="entry name" value="MFS general substrate transporter"/>
    <property type="match status" value="1"/>
</dbReference>
<accession>A0A8S1ISC3</accession>
<keyword evidence="10" id="KW-1185">Reference proteome</keyword>
<reference evidence="9" key="1">
    <citation type="submission" date="2020-12" db="EMBL/GenBank/DDBJ databases">
        <authorList>
            <person name="Iha C."/>
        </authorList>
    </citation>
    <scope>NUCLEOTIDE SEQUENCE</scope>
</reference>
<dbReference type="Proteomes" id="UP000708148">
    <property type="component" value="Unassembled WGS sequence"/>
</dbReference>
<dbReference type="GO" id="GO:0016020">
    <property type="term" value="C:membrane"/>
    <property type="evidence" value="ECO:0007669"/>
    <property type="project" value="UniProtKB-SubCell"/>
</dbReference>
<proteinExistence type="predicted"/>
<evidence type="ECO:0000256" key="6">
    <source>
        <dbReference type="SAM" id="MobiDB-lite"/>
    </source>
</evidence>
<evidence type="ECO:0000256" key="1">
    <source>
        <dbReference type="ARBA" id="ARBA00004141"/>
    </source>
</evidence>
<dbReference type="InterPro" id="IPR005828">
    <property type="entry name" value="MFS_sugar_transport-like"/>
</dbReference>